<dbReference type="Proteomes" id="UP000466345">
    <property type="component" value="Unassembled WGS sequence"/>
</dbReference>
<organism evidence="1 2">
    <name type="scientific">Streptomyces smaragdinus</name>
    <dbReference type="NCBI Taxonomy" id="2585196"/>
    <lineage>
        <taxon>Bacteria</taxon>
        <taxon>Bacillati</taxon>
        <taxon>Actinomycetota</taxon>
        <taxon>Actinomycetes</taxon>
        <taxon>Kitasatosporales</taxon>
        <taxon>Streptomycetaceae</taxon>
        <taxon>Streptomyces</taxon>
    </lineage>
</organism>
<accession>A0A7K0CNP8</accession>
<protein>
    <submittedName>
        <fullName evidence="1">Uncharacterized protein</fullName>
    </submittedName>
</protein>
<keyword evidence="2" id="KW-1185">Reference proteome</keyword>
<sequence>MTPTARSAPPVFARSGARPCAGGPPQGYACDVLVVPAAAGFAVLGRRLRTGPVALTGRLMRFLVAPGAAAEVPGLLRWLEWGDLPLGLDARRAGPGEFAGAVWLRPPAPDLLRRLPAPALDARAQTPDLGRIVGAAATACHRLLLFGALGGEAPRGIREMPRGRTLAFGRVSDPGRQESAPLPG</sequence>
<reference evidence="1 2" key="1">
    <citation type="submission" date="2019-10" db="EMBL/GenBank/DDBJ databases">
        <title>Streptomyces smaragdinus sp. nov. and Streptomyces fabii sp. nov., isolated from the gut of fungus growing-termite Macrotermes natalensis.</title>
        <authorList>
            <person name="Schwitalla J."/>
            <person name="Benndorf R."/>
            <person name="Martin K."/>
            <person name="De Beer W."/>
            <person name="Kaster A.-K."/>
            <person name="Vollmers J."/>
            <person name="Poulsen M."/>
            <person name="Beemelmanns C."/>
        </authorList>
    </citation>
    <scope>NUCLEOTIDE SEQUENCE [LARGE SCALE GENOMIC DNA]</scope>
    <source>
        <strain evidence="1 2">RB5</strain>
    </source>
</reference>
<comment type="caution">
    <text evidence="1">The sequence shown here is derived from an EMBL/GenBank/DDBJ whole genome shotgun (WGS) entry which is preliminary data.</text>
</comment>
<dbReference type="EMBL" id="WEGJ01000023">
    <property type="protein sequence ID" value="MQY14652.1"/>
    <property type="molecule type" value="Genomic_DNA"/>
</dbReference>
<evidence type="ECO:0000313" key="2">
    <source>
        <dbReference type="Proteomes" id="UP000466345"/>
    </source>
</evidence>
<evidence type="ECO:0000313" key="1">
    <source>
        <dbReference type="EMBL" id="MQY14652.1"/>
    </source>
</evidence>
<proteinExistence type="predicted"/>
<name>A0A7K0CNP8_9ACTN</name>
<dbReference type="AlphaFoldDB" id="A0A7K0CNP8"/>
<gene>
    <name evidence="1" type="ORF">SRB5_48280</name>
</gene>